<feature type="transmembrane region" description="Helical" evidence="10">
    <location>
        <begin position="285"/>
        <end position="303"/>
    </location>
</feature>
<reference evidence="12 13" key="1">
    <citation type="submission" date="2024-03" db="EMBL/GenBank/DDBJ databases">
        <authorList>
            <person name="Brejova B."/>
        </authorList>
    </citation>
    <scope>NUCLEOTIDE SEQUENCE [LARGE SCALE GENOMIC DNA]</scope>
    <source>
        <strain evidence="12 13">CBS 14171</strain>
    </source>
</reference>
<dbReference type="InterPro" id="IPR001750">
    <property type="entry name" value="ND/Mrp_TM"/>
</dbReference>
<keyword evidence="13" id="KW-1185">Reference proteome</keyword>
<comment type="similarity">
    <text evidence="2">Belongs to the complex I subunit 2 family.</text>
</comment>
<evidence type="ECO:0000256" key="8">
    <source>
        <dbReference type="ARBA" id="ARBA00031028"/>
    </source>
</evidence>
<sequence length="463" mass="53258">MKVRVLLYLMVLIILIILLLYITSSSSSIYSLNRLATLGLLYVLYLVFDSLDPRYSNFTVYNDWFKLSDTNLPIIYIQLLLVIILLIYTTVNQRYFLQSTWVYPIILFNLLGLLLFPIVNDMLLLYIIIELQSYSLYILTGIHHKSYNSTRGSMLYFVTGGIASIGILVAIYMVYNLIGTCNITEISNYYTIHNINNIFDPIDILIISLIFKMGLAPLHSWSIAVYNYAPTYITAYISIVAKISILSWIYINANLVHLDIIILIFIISIAIAGYKPLFQVNIKTILAYSGILNFGYLLIPVVLQDPAYYIYLIQYIITHMLIFLCLLASNKFIINPNSDWSPIVNVNQLIIPNRMLIFILIICFLSLIGIPPLPGFYGKYYILVSLLHNNYTLESLSIIIFSVIATYYYAYIIKQLASNYTRNMINEPINNTLSIIISILFVIFLGYYIYIFDMLNVINIILS</sequence>
<feature type="transmembrane region" description="Helical" evidence="10">
    <location>
        <begin position="433"/>
        <end position="452"/>
    </location>
</feature>
<evidence type="ECO:0000256" key="7">
    <source>
        <dbReference type="ARBA" id="ARBA00023136"/>
    </source>
</evidence>
<evidence type="ECO:0000259" key="11">
    <source>
        <dbReference type="Pfam" id="PF00361"/>
    </source>
</evidence>
<feature type="transmembrane region" description="Helical" evidence="10">
    <location>
        <begin position="309"/>
        <end position="334"/>
    </location>
</feature>
<protein>
    <recommendedName>
        <fullName evidence="4">NADH-ubiquinone oxidoreductase chain 2</fullName>
        <ecNumber evidence="3">7.1.1.2</ecNumber>
    </recommendedName>
    <alternativeName>
        <fullName evidence="8">NADH dehydrogenase subunit 2</fullName>
    </alternativeName>
</protein>
<dbReference type="EC" id="7.1.1.2" evidence="3"/>
<feature type="transmembrane region" description="Helical" evidence="10">
    <location>
        <begin position="124"/>
        <end position="142"/>
    </location>
</feature>
<comment type="subcellular location">
    <subcellularLocation>
        <location evidence="1">Membrane</location>
        <topology evidence="1">Multi-pass membrane protein</topology>
    </subcellularLocation>
</comment>
<evidence type="ECO:0000256" key="6">
    <source>
        <dbReference type="ARBA" id="ARBA00022989"/>
    </source>
</evidence>
<evidence type="ECO:0000256" key="1">
    <source>
        <dbReference type="ARBA" id="ARBA00004141"/>
    </source>
</evidence>
<proteinExistence type="inferred from homology"/>
<evidence type="ECO:0000256" key="10">
    <source>
        <dbReference type="SAM" id="Phobius"/>
    </source>
</evidence>
<keyword evidence="7 10" id="KW-0472">Membrane</keyword>
<comment type="catalytic activity">
    <reaction evidence="9">
        <text>a ubiquinone + NADH + 5 H(+)(in) = a ubiquinol + NAD(+) + 4 H(+)(out)</text>
        <dbReference type="Rhea" id="RHEA:29091"/>
        <dbReference type="Rhea" id="RHEA-COMP:9565"/>
        <dbReference type="Rhea" id="RHEA-COMP:9566"/>
        <dbReference type="ChEBI" id="CHEBI:15378"/>
        <dbReference type="ChEBI" id="CHEBI:16389"/>
        <dbReference type="ChEBI" id="CHEBI:17976"/>
        <dbReference type="ChEBI" id="CHEBI:57540"/>
        <dbReference type="ChEBI" id="CHEBI:57945"/>
        <dbReference type="EC" id="7.1.1.2"/>
    </reaction>
</comment>
<name>A0ABP0ZXS7_9ASCO</name>
<evidence type="ECO:0000313" key="13">
    <source>
        <dbReference type="Proteomes" id="UP001497383"/>
    </source>
</evidence>
<evidence type="ECO:0000256" key="2">
    <source>
        <dbReference type="ARBA" id="ARBA00007012"/>
    </source>
</evidence>
<feature type="transmembrane region" description="Helical" evidence="10">
    <location>
        <begin position="6"/>
        <end position="23"/>
    </location>
</feature>
<keyword evidence="5 10" id="KW-0812">Transmembrane</keyword>
<feature type="transmembrane region" description="Helical" evidence="10">
    <location>
        <begin position="101"/>
        <end position="118"/>
    </location>
</feature>
<keyword evidence="12" id="KW-0496">Mitochondrion</keyword>
<evidence type="ECO:0000256" key="9">
    <source>
        <dbReference type="ARBA" id="ARBA00049551"/>
    </source>
</evidence>
<geneLocation type="mitochondrion" evidence="12"/>
<feature type="transmembrane region" description="Helical" evidence="10">
    <location>
        <begin position="225"/>
        <end position="249"/>
    </location>
</feature>
<gene>
    <name evidence="12" type="ORF">LODBEIA_P61500</name>
</gene>
<evidence type="ECO:0000313" key="12">
    <source>
        <dbReference type="EMBL" id="CAK9442407.1"/>
    </source>
</evidence>
<feature type="domain" description="NADH:quinone oxidoreductase/Mrp antiporter transmembrane" evidence="11">
    <location>
        <begin position="120"/>
        <end position="394"/>
    </location>
</feature>
<keyword evidence="6 10" id="KW-1133">Transmembrane helix</keyword>
<feature type="transmembrane region" description="Helical" evidence="10">
    <location>
        <begin position="35"/>
        <end position="51"/>
    </location>
</feature>
<organism evidence="12 13">
    <name type="scientific">Lodderomyces beijingensis</name>
    <dbReference type="NCBI Taxonomy" id="1775926"/>
    <lineage>
        <taxon>Eukaryota</taxon>
        <taxon>Fungi</taxon>
        <taxon>Dikarya</taxon>
        <taxon>Ascomycota</taxon>
        <taxon>Saccharomycotina</taxon>
        <taxon>Pichiomycetes</taxon>
        <taxon>Debaryomycetaceae</taxon>
        <taxon>Candida/Lodderomyces clade</taxon>
        <taxon>Lodderomyces</taxon>
    </lineage>
</organism>
<evidence type="ECO:0000256" key="3">
    <source>
        <dbReference type="ARBA" id="ARBA00012944"/>
    </source>
</evidence>
<dbReference type="Proteomes" id="UP001497383">
    <property type="component" value="Mitochondrion MT"/>
</dbReference>
<feature type="transmembrane region" description="Helical" evidence="10">
    <location>
        <begin position="71"/>
        <end position="89"/>
    </location>
</feature>
<feature type="transmembrane region" description="Helical" evidence="10">
    <location>
        <begin position="393"/>
        <end position="412"/>
    </location>
</feature>
<evidence type="ECO:0000256" key="5">
    <source>
        <dbReference type="ARBA" id="ARBA00022692"/>
    </source>
</evidence>
<feature type="transmembrane region" description="Helical" evidence="10">
    <location>
        <begin position="255"/>
        <end position="273"/>
    </location>
</feature>
<feature type="transmembrane region" description="Helical" evidence="10">
    <location>
        <begin position="154"/>
        <end position="178"/>
    </location>
</feature>
<dbReference type="Pfam" id="PF00361">
    <property type="entry name" value="Proton_antipo_M"/>
    <property type="match status" value="1"/>
</dbReference>
<dbReference type="PANTHER" id="PTHR22773">
    <property type="entry name" value="NADH DEHYDROGENASE"/>
    <property type="match status" value="1"/>
</dbReference>
<accession>A0ABP0ZXS7</accession>
<dbReference type="EMBL" id="OZ022413">
    <property type="protein sequence ID" value="CAK9442407.1"/>
    <property type="molecule type" value="Genomic_DNA"/>
</dbReference>
<evidence type="ECO:0000256" key="4">
    <source>
        <dbReference type="ARBA" id="ARBA00021008"/>
    </source>
</evidence>
<feature type="transmembrane region" description="Helical" evidence="10">
    <location>
        <begin position="355"/>
        <end position="373"/>
    </location>
</feature>